<evidence type="ECO:0000256" key="1">
    <source>
        <dbReference type="ARBA" id="ARBA00022722"/>
    </source>
</evidence>
<evidence type="ECO:0000313" key="6">
    <source>
        <dbReference type="Proteomes" id="UP001153678"/>
    </source>
</evidence>
<accession>A0A9W4WHJ4</accession>
<dbReference type="GO" id="GO:0017108">
    <property type="term" value="F:5'-flap endonuclease activity"/>
    <property type="evidence" value="ECO:0007669"/>
    <property type="project" value="InterPro"/>
</dbReference>
<sequence>MPEELRNQMEEIKLVLERANITYIQLVDCEADDLITSFVRQNKKTDANLIFDIFTRDKDLLQLLDEKTNILKYVNGKITLYAKEDFQQEYNFPAPNFADYLSLLGDNVDNVKGVRGIGTVGAKNLIRQFQTVENIYQQKNNLPENSRKLLENCQEEVYLNKKIVGLEDNISLPTKLYEKCDFN</sequence>
<dbReference type="Gene3D" id="3.40.50.1010">
    <property type="entry name" value="5'-nuclease"/>
    <property type="match status" value="1"/>
</dbReference>
<dbReference type="PANTHER" id="PTHR42646:SF2">
    <property type="entry name" value="5'-3' EXONUCLEASE FAMILY PROTEIN"/>
    <property type="match status" value="1"/>
</dbReference>
<comment type="caution">
    <text evidence="5">The sequence shown here is derived from an EMBL/GenBank/DDBJ whole genome shotgun (WGS) entry which is preliminary data.</text>
</comment>
<dbReference type="InterPro" id="IPR020045">
    <property type="entry name" value="DNA_polI_H3TH"/>
</dbReference>
<dbReference type="Pfam" id="PF02739">
    <property type="entry name" value="5_3_exonuc_N"/>
    <property type="match status" value="1"/>
</dbReference>
<dbReference type="EMBL" id="CAMKVN010000030">
    <property type="protein sequence ID" value="CAI2162291.1"/>
    <property type="molecule type" value="Genomic_DNA"/>
</dbReference>
<dbReference type="CDD" id="cd09898">
    <property type="entry name" value="H3TH_53EXO"/>
    <property type="match status" value="1"/>
</dbReference>
<gene>
    <name evidence="5" type="ORF">FWILDA_LOCUS483</name>
</gene>
<protein>
    <submittedName>
        <fullName evidence="5">13557_t:CDS:1</fullName>
    </submittedName>
</protein>
<dbReference type="InterPro" id="IPR020046">
    <property type="entry name" value="5-3_exonucl_a-hlix_arch_N"/>
</dbReference>
<name>A0A9W4WHJ4_9GLOM</name>
<evidence type="ECO:0000259" key="4">
    <source>
        <dbReference type="SMART" id="SM00475"/>
    </source>
</evidence>
<dbReference type="SUPFAM" id="SSF47807">
    <property type="entry name" value="5' to 3' exonuclease, C-terminal subdomain"/>
    <property type="match status" value="1"/>
</dbReference>
<dbReference type="SMART" id="SM00279">
    <property type="entry name" value="HhH2"/>
    <property type="match status" value="1"/>
</dbReference>
<keyword evidence="2" id="KW-0378">Hydrolase</keyword>
<evidence type="ECO:0000256" key="2">
    <source>
        <dbReference type="ARBA" id="ARBA00022801"/>
    </source>
</evidence>
<dbReference type="AlphaFoldDB" id="A0A9W4WHJ4"/>
<dbReference type="OrthoDB" id="275278at2759"/>
<reference evidence="5" key="1">
    <citation type="submission" date="2022-08" db="EMBL/GenBank/DDBJ databases">
        <authorList>
            <person name="Kallberg Y."/>
            <person name="Tangrot J."/>
            <person name="Rosling A."/>
        </authorList>
    </citation>
    <scope>NUCLEOTIDE SEQUENCE</scope>
    <source>
        <strain evidence="5">Wild A</strain>
    </source>
</reference>
<dbReference type="InterPro" id="IPR002421">
    <property type="entry name" value="5-3_exonuclease"/>
</dbReference>
<keyword evidence="3" id="KW-0238">DNA-binding</keyword>
<dbReference type="InterPro" id="IPR036279">
    <property type="entry name" value="5-3_exonuclease_C_sf"/>
</dbReference>
<dbReference type="SUPFAM" id="SSF88723">
    <property type="entry name" value="PIN domain-like"/>
    <property type="match status" value="1"/>
</dbReference>
<dbReference type="Gene3D" id="1.10.150.20">
    <property type="entry name" value="5' to 3' exonuclease, C-terminal subdomain"/>
    <property type="match status" value="1"/>
</dbReference>
<dbReference type="InterPro" id="IPR029060">
    <property type="entry name" value="PIN-like_dom_sf"/>
</dbReference>
<dbReference type="SMART" id="SM00475">
    <property type="entry name" value="53EXOc"/>
    <property type="match status" value="1"/>
</dbReference>
<evidence type="ECO:0000256" key="3">
    <source>
        <dbReference type="ARBA" id="ARBA00023125"/>
    </source>
</evidence>
<dbReference type="InterPro" id="IPR008918">
    <property type="entry name" value="HhH2"/>
</dbReference>
<dbReference type="InterPro" id="IPR038969">
    <property type="entry name" value="FEN"/>
</dbReference>
<dbReference type="GO" id="GO:0033567">
    <property type="term" value="P:DNA replication, Okazaki fragment processing"/>
    <property type="evidence" value="ECO:0007669"/>
    <property type="project" value="InterPro"/>
</dbReference>
<dbReference type="PANTHER" id="PTHR42646">
    <property type="entry name" value="FLAP ENDONUCLEASE XNI"/>
    <property type="match status" value="1"/>
</dbReference>
<dbReference type="Pfam" id="PF01367">
    <property type="entry name" value="5_3_exonuc"/>
    <property type="match status" value="1"/>
</dbReference>
<proteinExistence type="predicted"/>
<dbReference type="Proteomes" id="UP001153678">
    <property type="component" value="Unassembled WGS sequence"/>
</dbReference>
<keyword evidence="6" id="KW-1185">Reference proteome</keyword>
<dbReference type="GO" id="GO:0008409">
    <property type="term" value="F:5'-3' exonuclease activity"/>
    <property type="evidence" value="ECO:0007669"/>
    <property type="project" value="InterPro"/>
</dbReference>
<dbReference type="GO" id="GO:0003677">
    <property type="term" value="F:DNA binding"/>
    <property type="evidence" value="ECO:0007669"/>
    <property type="project" value="UniProtKB-KW"/>
</dbReference>
<keyword evidence="1" id="KW-0540">Nuclease</keyword>
<feature type="domain" description="5'-3' exonuclease" evidence="4">
    <location>
        <begin position="1"/>
        <end position="179"/>
    </location>
</feature>
<evidence type="ECO:0000313" key="5">
    <source>
        <dbReference type="EMBL" id="CAI2162291.1"/>
    </source>
</evidence>
<organism evidence="5 6">
    <name type="scientific">Funneliformis geosporum</name>
    <dbReference type="NCBI Taxonomy" id="1117311"/>
    <lineage>
        <taxon>Eukaryota</taxon>
        <taxon>Fungi</taxon>
        <taxon>Fungi incertae sedis</taxon>
        <taxon>Mucoromycota</taxon>
        <taxon>Glomeromycotina</taxon>
        <taxon>Glomeromycetes</taxon>
        <taxon>Glomerales</taxon>
        <taxon>Glomeraceae</taxon>
        <taxon>Funneliformis</taxon>
    </lineage>
</organism>